<name>A0A9P4U359_9PEZI</name>
<protein>
    <recommendedName>
        <fullName evidence="5">Extracellular membrane protein CFEM domain-containing protein</fullName>
    </recommendedName>
</protein>
<dbReference type="AlphaFoldDB" id="A0A9P4U359"/>
<accession>A0A9P4U359</accession>
<keyword evidence="1" id="KW-0812">Transmembrane</keyword>
<feature type="transmembrane region" description="Helical" evidence="1">
    <location>
        <begin position="140"/>
        <end position="163"/>
    </location>
</feature>
<evidence type="ECO:0008006" key="5">
    <source>
        <dbReference type="Google" id="ProtNLM"/>
    </source>
</evidence>
<keyword evidence="2" id="KW-0732">Signal</keyword>
<comment type="caution">
    <text evidence="3">The sequence shown here is derived from an EMBL/GenBank/DDBJ whole genome shotgun (WGS) entry which is preliminary data.</text>
</comment>
<sequence length="164" mass="16221">MRFQSSTTLLVLTPAFSPLLVSAASYTCKDGPATCFDPINKYITTSCPQATNGAVFDKCECDVFSKMSRQLSQSCGVANVVASVTGGGSVTSAVASASASSIASVKTSTGAVVGGPSTGSQAATATSASSSTNGGIGGRVVGFTWVLPFAAVLGSGVGVFALWL</sequence>
<dbReference type="Proteomes" id="UP000800235">
    <property type="component" value="Unassembled WGS sequence"/>
</dbReference>
<reference evidence="3" key="1">
    <citation type="journal article" date="2020" name="Stud. Mycol.">
        <title>101 Dothideomycetes genomes: a test case for predicting lifestyles and emergence of pathogens.</title>
        <authorList>
            <person name="Haridas S."/>
            <person name="Albert R."/>
            <person name="Binder M."/>
            <person name="Bloem J."/>
            <person name="Labutti K."/>
            <person name="Salamov A."/>
            <person name="Andreopoulos B."/>
            <person name="Baker S."/>
            <person name="Barry K."/>
            <person name="Bills G."/>
            <person name="Bluhm B."/>
            <person name="Cannon C."/>
            <person name="Castanera R."/>
            <person name="Culley D."/>
            <person name="Daum C."/>
            <person name="Ezra D."/>
            <person name="Gonzalez J."/>
            <person name="Henrissat B."/>
            <person name="Kuo A."/>
            <person name="Liang C."/>
            <person name="Lipzen A."/>
            <person name="Lutzoni F."/>
            <person name="Magnuson J."/>
            <person name="Mondo S."/>
            <person name="Nolan M."/>
            <person name="Ohm R."/>
            <person name="Pangilinan J."/>
            <person name="Park H.-J."/>
            <person name="Ramirez L."/>
            <person name="Alfaro M."/>
            <person name="Sun H."/>
            <person name="Tritt A."/>
            <person name="Yoshinaga Y."/>
            <person name="Zwiers L.-H."/>
            <person name="Turgeon B."/>
            <person name="Goodwin S."/>
            <person name="Spatafora J."/>
            <person name="Crous P."/>
            <person name="Grigoriev I."/>
        </authorList>
    </citation>
    <scope>NUCLEOTIDE SEQUENCE</scope>
    <source>
        <strain evidence="3">CBS 130266</strain>
    </source>
</reference>
<feature type="chain" id="PRO_5040206285" description="Extracellular membrane protein CFEM domain-containing protein" evidence="2">
    <location>
        <begin position="24"/>
        <end position="164"/>
    </location>
</feature>
<organism evidence="3 4">
    <name type="scientific">Tothia fuscella</name>
    <dbReference type="NCBI Taxonomy" id="1048955"/>
    <lineage>
        <taxon>Eukaryota</taxon>
        <taxon>Fungi</taxon>
        <taxon>Dikarya</taxon>
        <taxon>Ascomycota</taxon>
        <taxon>Pezizomycotina</taxon>
        <taxon>Dothideomycetes</taxon>
        <taxon>Pleosporomycetidae</taxon>
        <taxon>Venturiales</taxon>
        <taxon>Cylindrosympodiaceae</taxon>
        <taxon>Tothia</taxon>
    </lineage>
</organism>
<feature type="signal peptide" evidence="2">
    <location>
        <begin position="1"/>
        <end position="23"/>
    </location>
</feature>
<evidence type="ECO:0000313" key="3">
    <source>
        <dbReference type="EMBL" id="KAF2434632.1"/>
    </source>
</evidence>
<proteinExistence type="predicted"/>
<keyword evidence="4" id="KW-1185">Reference proteome</keyword>
<dbReference type="EMBL" id="MU007016">
    <property type="protein sequence ID" value="KAF2434632.1"/>
    <property type="molecule type" value="Genomic_DNA"/>
</dbReference>
<gene>
    <name evidence="3" type="ORF">EJ08DRAFT_657355</name>
</gene>
<keyword evidence="1" id="KW-0472">Membrane</keyword>
<keyword evidence="1" id="KW-1133">Transmembrane helix</keyword>
<evidence type="ECO:0000256" key="2">
    <source>
        <dbReference type="SAM" id="SignalP"/>
    </source>
</evidence>
<evidence type="ECO:0000313" key="4">
    <source>
        <dbReference type="Proteomes" id="UP000800235"/>
    </source>
</evidence>
<evidence type="ECO:0000256" key="1">
    <source>
        <dbReference type="SAM" id="Phobius"/>
    </source>
</evidence>